<proteinExistence type="predicted"/>
<evidence type="ECO:0000256" key="1">
    <source>
        <dbReference type="SAM" id="SignalP"/>
    </source>
</evidence>
<gene>
    <name evidence="2" type="ORF">SAE01_46270</name>
</gene>
<evidence type="ECO:0000313" key="2">
    <source>
        <dbReference type="EMBL" id="GEO12131.1"/>
    </source>
</evidence>
<keyword evidence="3" id="KW-1185">Reference proteome</keyword>
<feature type="chain" id="PRO_5021969170" description="DNA-binding protein" evidence="1">
    <location>
        <begin position="20"/>
        <end position="120"/>
    </location>
</feature>
<keyword evidence="1" id="KW-0732">Signal</keyword>
<dbReference type="Proteomes" id="UP000321513">
    <property type="component" value="Unassembled WGS sequence"/>
</dbReference>
<protein>
    <recommendedName>
        <fullName evidence="4">DNA-binding protein</fullName>
    </recommendedName>
</protein>
<name>A0A512BJI7_9BACT</name>
<comment type="caution">
    <text evidence="2">The sequence shown here is derived from an EMBL/GenBank/DDBJ whole genome shotgun (WGS) entry which is preliminary data.</text>
</comment>
<dbReference type="RefSeq" id="WP_147206259.1">
    <property type="nucleotide sequence ID" value="NZ_BJYT01000040.1"/>
</dbReference>
<evidence type="ECO:0000313" key="3">
    <source>
        <dbReference type="Proteomes" id="UP000321513"/>
    </source>
</evidence>
<evidence type="ECO:0008006" key="4">
    <source>
        <dbReference type="Google" id="ProtNLM"/>
    </source>
</evidence>
<dbReference type="OrthoDB" id="1524522at2"/>
<feature type="signal peptide" evidence="1">
    <location>
        <begin position="1"/>
        <end position="19"/>
    </location>
</feature>
<dbReference type="EMBL" id="BJYT01000040">
    <property type="protein sequence ID" value="GEO12131.1"/>
    <property type="molecule type" value="Genomic_DNA"/>
</dbReference>
<sequence>MKTLLIGLCALSFSISAYSQKEIKVEEAKDNIGDTVKVCTKIFDTNFEENAKGSPTYLFTSSHNPNATLTFIIWGEKRKFFDYKPEKDLKERGVCVTGKVELLKEKPVIVIDKQNQIDIK</sequence>
<dbReference type="AlphaFoldDB" id="A0A512BJI7"/>
<accession>A0A512BJI7</accession>
<organism evidence="2 3">
    <name type="scientific">Segetibacter aerophilus</name>
    <dbReference type="NCBI Taxonomy" id="670293"/>
    <lineage>
        <taxon>Bacteria</taxon>
        <taxon>Pseudomonadati</taxon>
        <taxon>Bacteroidota</taxon>
        <taxon>Chitinophagia</taxon>
        <taxon>Chitinophagales</taxon>
        <taxon>Chitinophagaceae</taxon>
        <taxon>Segetibacter</taxon>
    </lineage>
</organism>
<reference evidence="2 3" key="1">
    <citation type="submission" date="2019-07" db="EMBL/GenBank/DDBJ databases">
        <title>Whole genome shotgun sequence of Segetibacter aerophilus NBRC 106135.</title>
        <authorList>
            <person name="Hosoyama A."/>
            <person name="Uohara A."/>
            <person name="Ohji S."/>
            <person name="Ichikawa N."/>
        </authorList>
    </citation>
    <scope>NUCLEOTIDE SEQUENCE [LARGE SCALE GENOMIC DNA]</scope>
    <source>
        <strain evidence="2 3">NBRC 106135</strain>
    </source>
</reference>